<evidence type="ECO:0000256" key="3">
    <source>
        <dbReference type="ARBA" id="ARBA00022801"/>
    </source>
</evidence>
<dbReference type="InterPro" id="IPR019826">
    <property type="entry name" value="Carboxylesterase_B_AS"/>
</dbReference>
<dbReference type="PROSITE" id="PS00941">
    <property type="entry name" value="CARBOXYLESTERASE_B_2"/>
    <property type="match status" value="1"/>
</dbReference>
<accession>A0A8S9X5I0</accession>
<protein>
    <recommendedName>
        <fullName evidence="5">Carboxylic ester hydrolase</fullName>
        <ecNumber evidence="5">3.1.1.-</ecNumber>
    </recommendedName>
</protein>
<name>A0A8S9X5I0_APOLU</name>
<dbReference type="PANTHER" id="PTHR43142:SF1">
    <property type="entry name" value="CARBOXYLIC ESTER HYDROLASE"/>
    <property type="match status" value="1"/>
</dbReference>
<dbReference type="GO" id="GO:0052689">
    <property type="term" value="F:carboxylic ester hydrolase activity"/>
    <property type="evidence" value="ECO:0007669"/>
    <property type="project" value="UniProtKB-KW"/>
</dbReference>
<keyword evidence="2" id="KW-0719">Serine esterase</keyword>
<dbReference type="PANTHER" id="PTHR43142">
    <property type="entry name" value="CARBOXYLIC ESTER HYDROLASE"/>
    <property type="match status" value="1"/>
</dbReference>
<reference evidence="7" key="1">
    <citation type="journal article" date="2021" name="Mol. Ecol. Resour.">
        <title>Apolygus lucorum genome provides insights into omnivorousness and mesophyll feeding.</title>
        <authorList>
            <person name="Liu Y."/>
            <person name="Liu H."/>
            <person name="Wang H."/>
            <person name="Huang T."/>
            <person name="Liu B."/>
            <person name="Yang B."/>
            <person name="Yin L."/>
            <person name="Li B."/>
            <person name="Zhang Y."/>
            <person name="Zhang S."/>
            <person name="Jiang F."/>
            <person name="Zhang X."/>
            <person name="Ren Y."/>
            <person name="Wang B."/>
            <person name="Wang S."/>
            <person name="Lu Y."/>
            <person name="Wu K."/>
            <person name="Fan W."/>
            <person name="Wang G."/>
        </authorList>
    </citation>
    <scope>NUCLEOTIDE SEQUENCE</scope>
    <source>
        <strain evidence="7">12Hb</strain>
    </source>
</reference>
<dbReference type="SUPFAM" id="SSF53474">
    <property type="entry name" value="alpha/beta-Hydrolases"/>
    <property type="match status" value="1"/>
</dbReference>
<dbReference type="EC" id="3.1.1.-" evidence="5"/>
<evidence type="ECO:0000259" key="6">
    <source>
        <dbReference type="Pfam" id="PF00135"/>
    </source>
</evidence>
<dbReference type="EMBL" id="WIXP02000010">
    <property type="protein sequence ID" value="KAF6204262.1"/>
    <property type="molecule type" value="Genomic_DNA"/>
</dbReference>
<dbReference type="InterPro" id="IPR029058">
    <property type="entry name" value="AB_hydrolase_fold"/>
</dbReference>
<evidence type="ECO:0000256" key="5">
    <source>
        <dbReference type="RuleBase" id="RU361235"/>
    </source>
</evidence>
<comment type="caution">
    <text evidence="7">The sequence shown here is derived from an EMBL/GenBank/DDBJ whole genome shotgun (WGS) entry which is preliminary data.</text>
</comment>
<dbReference type="PROSITE" id="PS00122">
    <property type="entry name" value="CARBOXYLESTERASE_B_1"/>
    <property type="match status" value="1"/>
</dbReference>
<evidence type="ECO:0000256" key="1">
    <source>
        <dbReference type="ARBA" id="ARBA00005964"/>
    </source>
</evidence>
<organism evidence="7 8">
    <name type="scientific">Apolygus lucorum</name>
    <name type="common">Small green plant bug</name>
    <name type="synonym">Lygocoris lucorum</name>
    <dbReference type="NCBI Taxonomy" id="248454"/>
    <lineage>
        <taxon>Eukaryota</taxon>
        <taxon>Metazoa</taxon>
        <taxon>Ecdysozoa</taxon>
        <taxon>Arthropoda</taxon>
        <taxon>Hexapoda</taxon>
        <taxon>Insecta</taxon>
        <taxon>Pterygota</taxon>
        <taxon>Neoptera</taxon>
        <taxon>Paraneoptera</taxon>
        <taxon>Hemiptera</taxon>
        <taxon>Heteroptera</taxon>
        <taxon>Panheteroptera</taxon>
        <taxon>Cimicomorpha</taxon>
        <taxon>Miridae</taxon>
        <taxon>Mirini</taxon>
        <taxon>Apolygus</taxon>
    </lineage>
</organism>
<dbReference type="Pfam" id="PF00135">
    <property type="entry name" value="COesterase"/>
    <property type="match status" value="1"/>
</dbReference>
<feature type="domain" description="Carboxylesterase type B" evidence="6">
    <location>
        <begin position="59"/>
        <end position="537"/>
    </location>
</feature>
<sequence length="546" mass="60286">MDLSLINVPTLSCPRPSVSPPSLRRFSLAAIQSSGEIPTGMFFLLALVCLQAVACQRLPEVTIGQGTVRGVVQKTINGREFEAFLGIPYANPPVGQNRFKAAEPKESWKGVWNATVNPNKCMQIDFFSQEIEGSEDCLYVNVYTPQASSKKALDVLVFIHGGGFQFMSGATYGPEFILDKDVVYVNFNYRLGTLGFLSFEDDQLPGNNGLKDQNLALKWVKKNIAAFGGDPKKITISGMSAGGASVHYHVLSKKSKGLFQKAIMNSGSVSNPWALSENVGEKSLKLAAELGCVGEKTSKILECLRERPAERITRLSDTSRIAPYCPISPIGPMIEKPGPSAFIDKQPYDIIKSGEANDVPLLWSYNSDEGLFPGAQILADETENLDKAWDFVIPHLLELNFTASPKQQLQIAHQIREHYLGGKRIREAPGKFTELLGDRYFYNGIQEAAKLHAEHGKSPSWAYRFSYVGGMRLSDYFKIDDLYKGGACHGDDTHYVLRATYAPVDGRPEDIKMVSSMVDIWFNFIQSSIPSSWKTVKTATKLVVVD</sequence>
<keyword evidence="4" id="KW-0325">Glycoprotein</keyword>
<comment type="similarity">
    <text evidence="1 5">Belongs to the type-B carboxylesterase/lipase family.</text>
</comment>
<evidence type="ECO:0000256" key="4">
    <source>
        <dbReference type="ARBA" id="ARBA00023180"/>
    </source>
</evidence>
<evidence type="ECO:0000313" key="7">
    <source>
        <dbReference type="EMBL" id="KAF6204262.1"/>
    </source>
</evidence>
<keyword evidence="8" id="KW-1185">Reference proteome</keyword>
<keyword evidence="3 5" id="KW-0378">Hydrolase</keyword>
<dbReference type="InterPro" id="IPR002018">
    <property type="entry name" value="CarbesteraseB"/>
</dbReference>
<dbReference type="CDD" id="cd00312">
    <property type="entry name" value="Esterase_lipase"/>
    <property type="match status" value="1"/>
</dbReference>
<proteinExistence type="inferred from homology"/>
<evidence type="ECO:0000313" key="8">
    <source>
        <dbReference type="Proteomes" id="UP000466442"/>
    </source>
</evidence>
<dbReference type="OrthoDB" id="6846267at2759"/>
<dbReference type="InterPro" id="IPR019819">
    <property type="entry name" value="Carboxylesterase_B_CS"/>
</dbReference>
<evidence type="ECO:0000256" key="2">
    <source>
        <dbReference type="ARBA" id="ARBA00022487"/>
    </source>
</evidence>
<dbReference type="Proteomes" id="UP000466442">
    <property type="component" value="Unassembled WGS sequence"/>
</dbReference>
<gene>
    <name evidence="7" type="ORF">GE061_002602</name>
</gene>
<dbReference type="AlphaFoldDB" id="A0A8S9X5I0"/>
<dbReference type="Gene3D" id="3.40.50.1820">
    <property type="entry name" value="alpha/beta hydrolase"/>
    <property type="match status" value="1"/>
</dbReference>